<dbReference type="Proteomes" id="UP000019678">
    <property type="component" value="Unassembled WGS sequence"/>
</dbReference>
<dbReference type="eggNOG" id="COG2206">
    <property type="taxonomic scope" value="Bacteria"/>
</dbReference>
<comment type="caution">
    <text evidence="3">The sequence shown here is derived from an EMBL/GenBank/DDBJ whole genome shotgun (WGS) entry which is preliminary data.</text>
</comment>
<reference evidence="3 4" key="1">
    <citation type="submission" date="2013-05" db="EMBL/GenBank/DDBJ databases">
        <title>Genome assembly of Chondromyces apiculatus DSM 436.</title>
        <authorList>
            <person name="Sharma G."/>
            <person name="Khatri I."/>
            <person name="Kaur C."/>
            <person name="Mayilraj S."/>
            <person name="Subramanian S."/>
        </authorList>
    </citation>
    <scope>NUCLEOTIDE SEQUENCE [LARGE SCALE GENOMIC DNA]</scope>
    <source>
        <strain evidence="3 4">DSM 436</strain>
    </source>
</reference>
<dbReference type="InterPro" id="IPR000792">
    <property type="entry name" value="Tscrpt_reg_LuxR_C"/>
</dbReference>
<dbReference type="PROSITE" id="PS50043">
    <property type="entry name" value="HTH_LUXR_2"/>
    <property type="match status" value="1"/>
</dbReference>
<gene>
    <name evidence="3" type="ORF">CAP_2252</name>
</gene>
<dbReference type="Pfam" id="PF13487">
    <property type="entry name" value="HD_5"/>
    <property type="match status" value="2"/>
</dbReference>
<dbReference type="STRING" id="1192034.CAP_2252"/>
<accession>A0A017TB07</accession>
<evidence type="ECO:0000313" key="3">
    <source>
        <dbReference type="EMBL" id="EYF06062.1"/>
    </source>
</evidence>
<feature type="domain" description="HD-GYP" evidence="2">
    <location>
        <begin position="256"/>
        <end position="452"/>
    </location>
</feature>
<dbReference type="PROSITE" id="PS00622">
    <property type="entry name" value="HTH_LUXR_1"/>
    <property type="match status" value="1"/>
</dbReference>
<dbReference type="SMART" id="SM00471">
    <property type="entry name" value="HDc"/>
    <property type="match status" value="1"/>
</dbReference>
<evidence type="ECO:0000259" key="2">
    <source>
        <dbReference type="PROSITE" id="PS51832"/>
    </source>
</evidence>
<dbReference type="Gene3D" id="1.10.3210.10">
    <property type="entry name" value="Hypothetical protein af1432"/>
    <property type="match status" value="2"/>
</dbReference>
<dbReference type="AlphaFoldDB" id="A0A017TB07"/>
<dbReference type="Pfam" id="PF00196">
    <property type="entry name" value="GerE"/>
    <property type="match status" value="1"/>
</dbReference>
<evidence type="ECO:0000313" key="4">
    <source>
        <dbReference type="Proteomes" id="UP000019678"/>
    </source>
</evidence>
<dbReference type="SUPFAM" id="SSF46894">
    <property type="entry name" value="C-terminal effector domain of the bipartite response regulators"/>
    <property type="match status" value="1"/>
</dbReference>
<dbReference type="InterPro" id="IPR036388">
    <property type="entry name" value="WH-like_DNA-bd_sf"/>
</dbReference>
<sequence length="519" mass="54610">MPMTAHRLAELLGALSLATDGANGMPPETALRTAIVATAIGRASGLGGEALREVYLTALLRFLGCTAYAHETATRWGAGDDLAMMRAFMRADAASGIDVVRRAAQALGGEVAFGQRAAALARLSTDVRPADALALAHCGLATTLAARLGVGEGVVRALAEVFERYDGRGSPNRLAGEAISPTARLVVVAFRVVTYHALEGREAAVEAVRERRGTELDPQFAGAFLKAAGEVMDVIEGDARWEAFLEAEPRPLGWIQVDELPRIAEAFADYVDLKSPFTLGHSRGVAALAGQVGEEMGLDAQERAKLQVAALLHDLGRVAVPNGIWDKPGPLSAMERERADTHAWHTARILGRSPLFTAIAAVAAGGHERADGTGYPRAIPGSLLPVTTRILAACDVFHALGEDRPHRAAHGREAAVAVLLDEVRAGRLEARVVEAVLAVGGGRRGEGRAARGGPDELSAREVEVLCVLARGLSNKEIGARLGISAKTVQHHVAHIYEKTGVRTRAAAAIYAVDRGLLGP</sequence>
<feature type="domain" description="HTH luxR-type" evidence="1">
    <location>
        <begin position="450"/>
        <end position="515"/>
    </location>
</feature>
<dbReference type="SMART" id="SM00421">
    <property type="entry name" value="HTH_LUXR"/>
    <property type="match status" value="1"/>
</dbReference>
<keyword evidence="4" id="KW-1185">Reference proteome</keyword>
<dbReference type="PROSITE" id="PS51832">
    <property type="entry name" value="HD_GYP"/>
    <property type="match status" value="1"/>
</dbReference>
<dbReference type="Gene3D" id="1.10.10.10">
    <property type="entry name" value="Winged helix-like DNA-binding domain superfamily/Winged helix DNA-binding domain"/>
    <property type="match status" value="1"/>
</dbReference>
<dbReference type="GO" id="GO:0006355">
    <property type="term" value="P:regulation of DNA-templated transcription"/>
    <property type="evidence" value="ECO:0007669"/>
    <property type="project" value="InterPro"/>
</dbReference>
<proteinExistence type="predicted"/>
<dbReference type="GO" id="GO:0003677">
    <property type="term" value="F:DNA binding"/>
    <property type="evidence" value="ECO:0007669"/>
    <property type="project" value="InterPro"/>
</dbReference>
<name>A0A017TB07_9BACT</name>
<dbReference type="CDD" id="cd06170">
    <property type="entry name" value="LuxR_C_like"/>
    <property type="match status" value="1"/>
</dbReference>
<protein>
    <submittedName>
        <fullName evidence="3">Metal-dependent phosphohydrolase</fullName>
    </submittedName>
</protein>
<dbReference type="EMBL" id="ASRX01000018">
    <property type="protein sequence ID" value="EYF06062.1"/>
    <property type="molecule type" value="Genomic_DNA"/>
</dbReference>
<keyword evidence="3" id="KW-0378">Hydrolase</keyword>
<organism evidence="3 4">
    <name type="scientific">Chondromyces apiculatus DSM 436</name>
    <dbReference type="NCBI Taxonomy" id="1192034"/>
    <lineage>
        <taxon>Bacteria</taxon>
        <taxon>Pseudomonadati</taxon>
        <taxon>Myxococcota</taxon>
        <taxon>Polyangia</taxon>
        <taxon>Polyangiales</taxon>
        <taxon>Polyangiaceae</taxon>
        <taxon>Chondromyces</taxon>
    </lineage>
</organism>
<dbReference type="InterPro" id="IPR052020">
    <property type="entry name" value="Cyclic_di-GMP/3'3'-cGAMP_PDE"/>
</dbReference>
<dbReference type="CDD" id="cd00077">
    <property type="entry name" value="HDc"/>
    <property type="match status" value="1"/>
</dbReference>
<dbReference type="GO" id="GO:0016787">
    <property type="term" value="F:hydrolase activity"/>
    <property type="evidence" value="ECO:0007669"/>
    <property type="project" value="UniProtKB-KW"/>
</dbReference>
<evidence type="ECO:0000259" key="1">
    <source>
        <dbReference type="PROSITE" id="PS50043"/>
    </source>
</evidence>
<dbReference type="SUPFAM" id="SSF109604">
    <property type="entry name" value="HD-domain/PDEase-like"/>
    <property type="match status" value="1"/>
</dbReference>
<dbReference type="InterPro" id="IPR037522">
    <property type="entry name" value="HD_GYP_dom"/>
</dbReference>
<dbReference type="InterPro" id="IPR003607">
    <property type="entry name" value="HD/PDEase_dom"/>
</dbReference>
<dbReference type="PRINTS" id="PR00038">
    <property type="entry name" value="HTHLUXR"/>
</dbReference>
<dbReference type="PANTHER" id="PTHR45228">
    <property type="entry name" value="CYCLIC DI-GMP PHOSPHODIESTERASE TM_0186-RELATED"/>
    <property type="match status" value="1"/>
</dbReference>
<dbReference type="InterPro" id="IPR016032">
    <property type="entry name" value="Sig_transdc_resp-reg_C-effctor"/>
</dbReference>